<name>A0ABX1TGY3_9GAMM</name>
<proteinExistence type="predicted"/>
<keyword evidence="8" id="KW-1185">Reference proteome</keyword>
<dbReference type="Proteomes" id="UP000760480">
    <property type="component" value="Unassembled WGS sequence"/>
</dbReference>
<protein>
    <submittedName>
        <fullName evidence="7">LapA family protein</fullName>
    </submittedName>
</protein>
<comment type="caution">
    <text evidence="7">The sequence shown here is derived from an EMBL/GenBank/DDBJ whole genome shotgun (WGS) entry which is preliminary data.</text>
</comment>
<evidence type="ECO:0000256" key="5">
    <source>
        <dbReference type="SAM" id="Phobius"/>
    </source>
</evidence>
<sequence>MFWIKFILIAAILLVVLLLGVEFSTLNANDVTVKYLLGEGEVKVSLALVVVYAFAAGVLVTALIGAFVVLPLRWQVARLRQAVSSKEQEINLLVRKAGREMR</sequence>
<accession>A0ABX1TGY3</accession>
<evidence type="ECO:0000256" key="1">
    <source>
        <dbReference type="ARBA" id="ARBA00022475"/>
    </source>
</evidence>
<feature type="domain" description="Lipopolysaccharide assembly protein A" evidence="6">
    <location>
        <begin position="27"/>
        <end position="91"/>
    </location>
</feature>
<evidence type="ECO:0000256" key="3">
    <source>
        <dbReference type="ARBA" id="ARBA00022989"/>
    </source>
</evidence>
<evidence type="ECO:0000259" key="6">
    <source>
        <dbReference type="Pfam" id="PF06305"/>
    </source>
</evidence>
<dbReference type="EMBL" id="SPMZ01000015">
    <property type="protein sequence ID" value="NMQ18628.1"/>
    <property type="molecule type" value="Genomic_DNA"/>
</dbReference>
<dbReference type="Pfam" id="PF06305">
    <property type="entry name" value="LapA_dom"/>
    <property type="match status" value="1"/>
</dbReference>
<dbReference type="RefSeq" id="WP_169247887.1">
    <property type="nucleotide sequence ID" value="NZ_SPMZ01000015.1"/>
</dbReference>
<organism evidence="7 8">
    <name type="scientific">Candidatus Competibacter phosphatis</name>
    <dbReference type="NCBI Taxonomy" id="221280"/>
    <lineage>
        <taxon>Bacteria</taxon>
        <taxon>Pseudomonadati</taxon>
        <taxon>Pseudomonadota</taxon>
        <taxon>Gammaproteobacteria</taxon>
        <taxon>Candidatus Competibacteraceae</taxon>
        <taxon>Candidatus Competibacter</taxon>
    </lineage>
</organism>
<keyword evidence="3 5" id="KW-1133">Transmembrane helix</keyword>
<evidence type="ECO:0000256" key="4">
    <source>
        <dbReference type="ARBA" id="ARBA00023136"/>
    </source>
</evidence>
<keyword evidence="2 5" id="KW-0812">Transmembrane</keyword>
<gene>
    <name evidence="7" type="ORF">E4P82_05065</name>
</gene>
<reference evidence="7 8" key="1">
    <citation type="submission" date="2019-03" db="EMBL/GenBank/DDBJ databases">
        <title>Metabolic reconstructions from genomes of highly enriched 'Candidatus Accumulibacter' and 'Candidatus Competibacter' bioreactor populations.</title>
        <authorList>
            <person name="Annavajhala M.K."/>
            <person name="Welles L."/>
            <person name="Abbas B."/>
            <person name="Sorokin D."/>
            <person name="Park H."/>
            <person name="Van Loosdrecht M."/>
            <person name="Chandran K."/>
        </authorList>
    </citation>
    <scope>NUCLEOTIDE SEQUENCE [LARGE SCALE GENOMIC DNA]</scope>
    <source>
        <strain evidence="7 8">SBR_G</strain>
    </source>
</reference>
<keyword evidence="4 5" id="KW-0472">Membrane</keyword>
<evidence type="ECO:0000256" key="2">
    <source>
        <dbReference type="ARBA" id="ARBA00022692"/>
    </source>
</evidence>
<keyword evidence="1" id="KW-1003">Cell membrane</keyword>
<evidence type="ECO:0000313" key="8">
    <source>
        <dbReference type="Proteomes" id="UP000760480"/>
    </source>
</evidence>
<dbReference type="InterPro" id="IPR010445">
    <property type="entry name" value="LapA_dom"/>
</dbReference>
<evidence type="ECO:0000313" key="7">
    <source>
        <dbReference type="EMBL" id="NMQ18628.1"/>
    </source>
</evidence>
<feature type="transmembrane region" description="Helical" evidence="5">
    <location>
        <begin position="44"/>
        <end position="70"/>
    </location>
</feature>